<dbReference type="GeneTree" id="ENSGT00940000155956"/>
<dbReference type="FunFam" id="3.30.200.20:FF:000245">
    <property type="entry name" value="Integrin-linked protein kinase"/>
    <property type="match status" value="1"/>
</dbReference>
<evidence type="ECO:0000256" key="5">
    <source>
        <dbReference type="ARBA" id="ARBA00022475"/>
    </source>
</evidence>
<keyword evidence="9" id="KW-0472">Membrane</keyword>
<feature type="repeat" description="ANK" evidence="15">
    <location>
        <begin position="101"/>
        <end position="133"/>
    </location>
</feature>
<reference evidence="17" key="3">
    <citation type="submission" date="2025-09" db="UniProtKB">
        <authorList>
            <consortium name="Ensembl"/>
        </authorList>
    </citation>
    <scope>IDENTIFICATION</scope>
</reference>
<dbReference type="SUPFAM" id="SSF48403">
    <property type="entry name" value="Ankyrin repeat"/>
    <property type="match status" value="1"/>
</dbReference>
<keyword evidence="5" id="KW-1003">Cell membrane</keyword>
<dbReference type="Gene3D" id="3.30.200.20">
    <property type="entry name" value="Phosphorylase Kinase, domain 1"/>
    <property type="match status" value="1"/>
</dbReference>
<feature type="repeat" description="ANK" evidence="15">
    <location>
        <begin position="68"/>
        <end position="100"/>
    </location>
</feature>
<dbReference type="PROSITE" id="PS50088">
    <property type="entry name" value="ANK_REPEAT"/>
    <property type="match status" value="3"/>
</dbReference>
<evidence type="ECO:0000256" key="9">
    <source>
        <dbReference type="ARBA" id="ARBA00023136"/>
    </source>
</evidence>
<dbReference type="Pfam" id="PF00023">
    <property type="entry name" value="Ank"/>
    <property type="match status" value="1"/>
</dbReference>
<dbReference type="PROSITE" id="PS50297">
    <property type="entry name" value="ANK_REP_REGION"/>
    <property type="match status" value="3"/>
</dbReference>
<dbReference type="GO" id="GO:0004674">
    <property type="term" value="F:protein serine/threonine kinase activity"/>
    <property type="evidence" value="ECO:0007669"/>
    <property type="project" value="TreeGrafter"/>
</dbReference>
<dbReference type="Proteomes" id="UP000007875">
    <property type="component" value="Unassembled WGS sequence"/>
</dbReference>
<comment type="similarity">
    <text evidence="4">Belongs to the protein kinase superfamily. TKL Ser/Thr protein kinase family.</text>
</comment>
<dbReference type="Ensembl" id="ENSCSAVT00000000391.1">
    <property type="protein sequence ID" value="ENSCSAVP00000000386.1"/>
    <property type="gene ID" value="ENSCSAVG00000000218.1"/>
</dbReference>
<accession>H2Y4Y8</accession>
<evidence type="ECO:0000256" key="11">
    <source>
        <dbReference type="ARBA" id="ARBA00030969"/>
    </source>
</evidence>
<dbReference type="GO" id="GO:0007160">
    <property type="term" value="P:cell-matrix adhesion"/>
    <property type="evidence" value="ECO:0007669"/>
    <property type="project" value="Ensembl"/>
</dbReference>
<sequence length="449" mass="50655">VIMNDIFSHCRDGNLVAVKVWLDNTENDLNQGDDHLFSPLHWGCREGHMHIVEILLNRGARVNAANMGDDTPLHNAAQMGHYDILKKLIKYNADVNAINEHGNTPLHYACFGQHAACCEDLVTNGATVGICNKYGQSAVSKARPMLARKLTEMASSLGQDLNKIAYNQNEWKGTTRTRAKNETLNHENVELSKLNLKGKIASTHSGETWRGKWGQQEIVAKILKVRDITSRKMREFHEEYLRLRIFSHPNVLAVMGIVNSPKNLATISGYVMGGSLYHVLHESTVTVDHTRAVLFATDIANGMSFLHSLEPIIPRMHINSKHIMIDEGMQCKINMADVKFSFQEPNKLHNTAWMAPEALQRKRSAINRKSADMWSFAILLWEMATREVPFADLSNMECGMRVALEGMRVSIPPGISPHICKLMKICMNEDPTKRPKFDMILPILQKMKN</sequence>
<dbReference type="PIRSF" id="PIRSF000654">
    <property type="entry name" value="Integrin-linked_kinase"/>
    <property type="match status" value="1"/>
</dbReference>
<dbReference type="PANTHER" id="PTHR44329:SF57">
    <property type="entry name" value="INTEGRIN-LINKED PROTEIN KINASE"/>
    <property type="match status" value="1"/>
</dbReference>
<evidence type="ECO:0000256" key="13">
    <source>
        <dbReference type="ARBA" id="ARBA00049752"/>
    </source>
</evidence>
<feature type="domain" description="Protein kinase" evidence="16">
    <location>
        <begin position="194"/>
        <end position="449"/>
    </location>
</feature>
<dbReference type="GO" id="GO:0005938">
    <property type="term" value="C:cell cortex"/>
    <property type="evidence" value="ECO:0007669"/>
    <property type="project" value="UniProtKB-SubCell"/>
</dbReference>
<dbReference type="InterPro" id="IPR002110">
    <property type="entry name" value="Ankyrin_rpt"/>
</dbReference>
<dbReference type="AlphaFoldDB" id="H2Y4Y8"/>
<dbReference type="GO" id="GO:0001725">
    <property type="term" value="C:stress fiber"/>
    <property type="evidence" value="ECO:0007669"/>
    <property type="project" value="TreeGrafter"/>
</dbReference>
<feature type="repeat" description="ANK" evidence="15">
    <location>
        <begin position="35"/>
        <end position="67"/>
    </location>
</feature>
<dbReference type="GO" id="GO:0042383">
    <property type="term" value="C:sarcolemma"/>
    <property type="evidence" value="ECO:0007669"/>
    <property type="project" value="Ensembl"/>
</dbReference>
<dbReference type="SUPFAM" id="SSF56112">
    <property type="entry name" value="Protein kinase-like (PK-like)"/>
    <property type="match status" value="1"/>
</dbReference>
<keyword evidence="7" id="KW-0677">Repeat</keyword>
<dbReference type="InterPro" id="IPR000719">
    <property type="entry name" value="Prot_kinase_dom"/>
</dbReference>
<dbReference type="GO" id="GO:0005925">
    <property type="term" value="C:focal adhesion"/>
    <property type="evidence" value="ECO:0007669"/>
    <property type="project" value="TreeGrafter"/>
</dbReference>
<dbReference type="GO" id="GO:0055013">
    <property type="term" value="P:cardiac muscle cell development"/>
    <property type="evidence" value="ECO:0007669"/>
    <property type="project" value="Ensembl"/>
</dbReference>
<dbReference type="Gene3D" id="1.25.40.20">
    <property type="entry name" value="Ankyrin repeat-containing domain"/>
    <property type="match status" value="1"/>
</dbReference>
<dbReference type="InterPro" id="IPR001245">
    <property type="entry name" value="Ser-Thr/Tyr_kinase_cat_dom"/>
</dbReference>
<proteinExistence type="inferred from homology"/>
<dbReference type="HOGENOM" id="CLU_000288_7_5_1"/>
<dbReference type="InParanoid" id="H2Y4Y8"/>
<evidence type="ECO:0000256" key="10">
    <source>
        <dbReference type="ARBA" id="ARBA00029809"/>
    </source>
</evidence>
<evidence type="ECO:0000259" key="16">
    <source>
        <dbReference type="PROSITE" id="PS50011"/>
    </source>
</evidence>
<evidence type="ECO:0000313" key="17">
    <source>
        <dbReference type="Ensembl" id="ENSCSAVP00000000386.1"/>
    </source>
</evidence>
<dbReference type="FunCoup" id="H2Y4Y8">
    <property type="interactions" value="196"/>
</dbReference>
<reference evidence="18" key="1">
    <citation type="submission" date="2003-08" db="EMBL/GenBank/DDBJ databases">
        <authorList>
            <person name="Birren B."/>
            <person name="Nusbaum C."/>
            <person name="Abebe A."/>
            <person name="Abouelleil A."/>
            <person name="Adekoya E."/>
            <person name="Ait-zahra M."/>
            <person name="Allen N."/>
            <person name="Allen T."/>
            <person name="An P."/>
            <person name="Anderson M."/>
            <person name="Anderson S."/>
            <person name="Arachchi H."/>
            <person name="Armbruster J."/>
            <person name="Bachantsang P."/>
            <person name="Baldwin J."/>
            <person name="Barry A."/>
            <person name="Bayul T."/>
            <person name="Blitshsteyn B."/>
            <person name="Bloom T."/>
            <person name="Blye J."/>
            <person name="Boguslavskiy L."/>
            <person name="Borowsky M."/>
            <person name="Boukhgalter B."/>
            <person name="Brunache A."/>
            <person name="Butler J."/>
            <person name="Calixte N."/>
            <person name="Calvo S."/>
            <person name="Camarata J."/>
            <person name="Campo K."/>
            <person name="Chang J."/>
            <person name="Cheshatsang Y."/>
            <person name="Citroen M."/>
            <person name="Collymore A."/>
            <person name="Considine T."/>
            <person name="Cook A."/>
            <person name="Cooke P."/>
            <person name="Corum B."/>
            <person name="Cuomo C."/>
            <person name="David R."/>
            <person name="Dawoe T."/>
            <person name="Degray S."/>
            <person name="Dodge S."/>
            <person name="Dooley K."/>
            <person name="Dorje P."/>
            <person name="Dorjee K."/>
            <person name="Dorris L."/>
            <person name="Duffey N."/>
            <person name="Dupes A."/>
            <person name="Elkins T."/>
            <person name="Engels R."/>
            <person name="Erickson J."/>
            <person name="Farina A."/>
            <person name="Faro S."/>
            <person name="Ferreira P."/>
            <person name="Fischer H."/>
            <person name="Fitzgerald M."/>
            <person name="Foley K."/>
            <person name="Gage D."/>
            <person name="Galagan J."/>
            <person name="Gearin G."/>
            <person name="Gnerre S."/>
            <person name="Gnirke A."/>
            <person name="Goyette A."/>
            <person name="Graham J."/>
            <person name="Grandbois E."/>
            <person name="Gyaltsen K."/>
            <person name="Hafez N."/>
            <person name="Hagopian D."/>
            <person name="Hagos B."/>
            <person name="Hall J."/>
            <person name="Hatcher B."/>
            <person name="Heller A."/>
            <person name="Higgins H."/>
            <person name="Honan T."/>
            <person name="Horn A."/>
            <person name="Houde N."/>
            <person name="Hughes L."/>
            <person name="Hulme W."/>
            <person name="Husby E."/>
            <person name="Iliev I."/>
            <person name="Jaffe D."/>
            <person name="Jones C."/>
            <person name="Kamal M."/>
            <person name="Kamat A."/>
            <person name="Kamvysselis M."/>
            <person name="Karlsson E."/>
            <person name="Kells C."/>
            <person name="Kieu A."/>
            <person name="Kisner P."/>
            <person name="Kodira C."/>
            <person name="Kulbokas E."/>
            <person name="Labutti K."/>
            <person name="Lama D."/>
            <person name="Landers T."/>
            <person name="Leger J."/>
            <person name="Levine S."/>
            <person name="Lewis D."/>
            <person name="Lewis T."/>
            <person name="Lindblad-toh K."/>
            <person name="Liu X."/>
            <person name="Lokyitsang T."/>
            <person name="Lokyitsang Y."/>
            <person name="Lucien O."/>
            <person name="Lui A."/>
            <person name="Ma L.J."/>
            <person name="Mabbitt R."/>
            <person name="Macdonald J."/>
            <person name="Maclean C."/>
            <person name="Major J."/>
            <person name="Manning J."/>
            <person name="Marabella R."/>
            <person name="Maru K."/>
            <person name="Matthews C."/>
            <person name="Mauceli E."/>
            <person name="Mccarthy M."/>
            <person name="Mcdonough S."/>
            <person name="Mcghee T."/>
            <person name="Meldrim J."/>
            <person name="Meneus L."/>
            <person name="Mesirov J."/>
            <person name="Mihalev A."/>
            <person name="Mihova T."/>
            <person name="Mikkelsen T."/>
            <person name="Mlenga V."/>
            <person name="Moru K."/>
            <person name="Mozes J."/>
            <person name="Mulrain L."/>
            <person name="Munson G."/>
            <person name="Naylor J."/>
            <person name="Newes C."/>
            <person name="Nguyen C."/>
            <person name="Nguyen N."/>
            <person name="Nguyen T."/>
            <person name="Nicol R."/>
            <person name="Nielsen C."/>
            <person name="Nizzari M."/>
            <person name="Norbu C."/>
            <person name="Norbu N."/>
            <person name="O'donnell P."/>
            <person name="Okoawo O."/>
            <person name="O'leary S."/>
            <person name="Omotosho B."/>
            <person name="O'neill K."/>
            <person name="Osman S."/>
            <person name="Parker S."/>
            <person name="Perrin D."/>
            <person name="Phunkhang P."/>
            <person name="Piqani B."/>
            <person name="Purcell S."/>
            <person name="Rachupka T."/>
            <person name="Ramasamy U."/>
            <person name="Rameau R."/>
            <person name="Ray V."/>
            <person name="Raymond C."/>
            <person name="Retta R."/>
            <person name="Richardson S."/>
            <person name="Rise C."/>
            <person name="Rodriguez J."/>
            <person name="Rogers J."/>
            <person name="Rogov P."/>
            <person name="Rutman M."/>
            <person name="Schupbach R."/>
            <person name="Seaman C."/>
            <person name="Settipalli S."/>
            <person name="Sharpe T."/>
            <person name="Sheridan J."/>
            <person name="Sherpa N."/>
            <person name="Shi J."/>
            <person name="Smirnov S."/>
            <person name="Smith C."/>
            <person name="Sougnez C."/>
            <person name="Spencer B."/>
            <person name="Stalker J."/>
            <person name="Stange-thomann N."/>
            <person name="Stavropoulos S."/>
            <person name="Stetson K."/>
            <person name="Stone C."/>
            <person name="Stone S."/>
            <person name="Stubbs M."/>
            <person name="Talamas J."/>
            <person name="Tchuinga P."/>
            <person name="Tenzing P."/>
            <person name="Tesfaye S."/>
            <person name="Theodore J."/>
            <person name="Thoulutsang Y."/>
            <person name="Topham K."/>
            <person name="Towey S."/>
            <person name="Tsamla T."/>
            <person name="Tsomo N."/>
            <person name="Vallee D."/>
            <person name="Vassiliev H."/>
            <person name="Venkataraman V."/>
            <person name="Vinson J."/>
            <person name="Vo A."/>
            <person name="Wade C."/>
            <person name="Wang S."/>
            <person name="Wangchuk T."/>
            <person name="Wangdi T."/>
            <person name="Whittaker C."/>
            <person name="Wilkinson J."/>
            <person name="Wu Y."/>
            <person name="Wyman D."/>
            <person name="Yadav S."/>
            <person name="Yang S."/>
            <person name="Yang X."/>
            <person name="Yeager S."/>
            <person name="Yee E."/>
            <person name="Young G."/>
            <person name="Zainoun J."/>
            <person name="Zembeck L."/>
            <person name="Zimmer A."/>
            <person name="Zody M."/>
            <person name="Lander E."/>
        </authorList>
    </citation>
    <scope>NUCLEOTIDE SEQUENCE [LARGE SCALE GENOMIC DNA]</scope>
</reference>
<dbReference type="GO" id="GO:0034446">
    <property type="term" value="P:substrate adhesion-dependent cell spreading"/>
    <property type="evidence" value="ECO:0007669"/>
    <property type="project" value="TreeGrafter"/>
</dbReference>
<dbReference type="InterPro" id="IPR051681">
    <property type="entry name" value="Ser/Thr_Kinases-Pseudokinases"/>
</dbReference>
<dbReference type="FunFam" id="1.10.510.10:FF:000187">
    <property type="entry name" value="integrin-linked protein kinase"/>
    <property type="match status" value="1"/>
</dbReference>
<evidence type="ECO:0000256" key="4">
    <source>
        <dbReference type="ARBA" id="ARBA00005843"/>
    </source>
</evidence>
<dbReference type="InterPro" id="IPR011009">
    <property type="entry name" value="Kinase-like_dom_sf"/>
</dbReference>
<dbReference type="GO" id="GO:0009653">
    <property type="term" value="P:anatomical structure morphogenesis"/>
    <property type="evidence" value="ECO:0007669"/>
    <property type="project" value="UniProtKB-ARBA"/>
</dbReference>
<protein>
    <recommendedName>
        <fullName evidence="13">Scaffold protein ILK</fullName>
    </recommendedName>
    <alternativeName>
        <fullName evidence="12">ILK-1</fullName>
    </alternativeName>
    <alternativeName>
        <fullName evidence="11">ILK-2</fullName>
    </alternativeName>
    <alternativeName>
        <fullName evidence="14">Inactive integrin-linked kinase</fullName>
    </alternativeName>
    <alternativeName>
        <fullName evidence="10">p59ILK</fullName>
    </alternativeName>
</protein>
<dbReference type="STRING" id="51511.ENSCSAVP00000000386"/>
<organism evidence="17 18">
    <name type="scientific">Ciona savignyi</name>
    <name type="common">Pacific transparent sea squirt</name>
    <dbReference type="NCBI Taxonomy" id="51511"/>
    <lineage>
        <taxon>Eukaryota</taxon>
        <taxon>Metazoa</taxon>
        <taxon>Chordata</taxon>
        <taxon>Tunicata</taxon>
        <taxon>Ascidiacea</taxon>
        <taxon>Phlebobranchia</taxon>
        <taxon>Cionidae</taxon>
        <taxon>Ciona</taxon>
    </lineage>
</organism>
<evidence type="ECO:0000256" key="3">
    <source>
        <dbReference type="ARBA" id="ARBA00004544"/>
    </source>
</evidence>
<keyword evidence="8 15" id="KW-0040">ANK repeat</keyword>
<evidence type="ECO:0000256" key="2">
    <source>
        <dbReference type="ARBA" id="ARBA00004204"/>
    </source>
</evidence>
<dbReference type="GO" id="GO:0007229">
    <property type="term" value="P:integrin-mediated signaling pathway"/>
    <property type="evidence" value="ECO:0007669"/>
    <property type="project" value="TreeGrafter"/>
</dbReference>
<dbReference type="Pfam" id="PF12796">
    <property type="entry name" value="Ank_2"/>
    <property type="match status" value="1"/>
</dbReference>
<evidence type="ECO:0000256" key="8">
    <source>
        <dbReference type="ARBA" id="ARBA00023043"/>
    </source>
</evidence>
<dbReference type="GO" id="GO:0030018">
    <property type="term" value="C:Z disc"/>
    <property type="evidence" value="ECO:0007669"/>
    <property type="project" value="Ensembl"/>
</dbReference>
<name>H2Y4Y8_CIOSA</name>
<dbReference type="SMART" id="SM00248">
    <property type="entry name" value="ANK"/>
    <property type="match status" value="3"/>
</dbReference>
<dbReference type="InterPro" id="IPR036770">
    <property type="entry name" value="Ankyrin_rpt-contain_sf"/>
</dbReference>
<dbReference type="GO" id="GO:0005524">
    <property type="term" value="F:ATP binding"/>
    <property type="evidence" value="ECO:0007669"/>
    <property type="project" value="InterPro"/>
</dbReference>
<evidence type="ECO:0000256" key="15">
    <source>
        <dbReference type="PROSITE-ProRule" id="PRU00023"/>
    </source>
</evidence>
<dbReference type="PANTHER" id="PTHR44329">
    <property type="entry name" value="SERINE/THREONINE-PROTEIN KINASE TNNI3K-RELATED"/>
    <property type="match status" value="1"/>
</dbReference>
<dbReference type="GO" id="GO:0008016">
    <property type="term" value="P:regulation of heart contraction"/>
    <property type="evidence" value="ECO:0007669"/>
    <property type="project" value="Ensembl"/>
</dbReference>
<keyword evidence="6" id="KW-0963">Cytoplasm</keyword>
<reference evidence="17" key="2">
    <citation type="submission" date="2025-08" db="UniProtKB">
        <authorList>
            <consortium name="Ensembl"/>
        </authorList>
    </citation>
    <scope>IDENTIFICATION</scope>
</reference>
<evidence type="ECO:0000256" key="12">
    <source>
        <dbReference type="ARBA" id="ARBA00030970"/>
    </source>
</evidence>
<dbReference type="Gene3D" id="1.10.510.10">
    <property type="entry name" value="Transferase(Phosphotransferase) domain 1"/>
    <property type="match status" value="1"/>
</dbReference>
<keyword evidence="18" id="KW-1185">Reference proteome</keyword>
<comment type="subcellular location">
    <subcellularLocation>
        <location evidence="1">Cell membrane</location>
        <topology evidence="1">Peripheral membrane protein</topology>
    </subcellularLocation>
    <subcellularLocation>
        <location evidence="3">Cytoplasm</location>
        <location evidence="3">Cell cortex</location>
    </subcellularLocation>
    <subcellularLocation>
        <location evidence="2">Cytoplasm</location>
        <location evidence="2">Myofibril</location>
        <location evidence="2">Sarcomere</location>
    </subcellularLocation>
</comment>
<dbReference type="Pfam" id="PF07714">
    <property type="entry name" value="PK_Tyr_Ser-Thr"/>
    <property type="match status" value="1"/>
</dbReference>
<evidence type="ECO:0000256" key="6">
    <source>
        <dbReference type="ARBA" id="ARBA00022490"/>
    </source>
</evidence>
<dbReference type="GO" id="GO:0060047">
    <property type="term" value="P:heart contraction"/>
    <property type="evidence" value="ECO:0007669"/>
    <property type="project" value="Ensembl"/>
</dbReference>
<dbReference type="FunFam" id="1.25.40.20:FF:000050">
    <property type="entry name" value="integrin-linked protein kinase"/>
    <property type="match status" value="1"/>
</dbReference>
<evidence type="ECO:0000313" key="18">
    <source>
        <dbReference type="Proteomes" id="UP000007875"/>
    </source>
</evidence>
<dbReference type="eggNOG" id="KOG0195">
    <property type="taxonomic scope" value="Eukaryota"/>
</dbReference>
<evidence type="ECO:0000256" key="7">
    <source>
        <dbReference type="ARBA" id="ARBA00022737"/>
    </source>
</evidence>
<evidence type="ECO:0000256" key="14">
    <source>
        <dbReference type="ARBA" id="ARBA00049807"/>
    </source>
</evidence>
<dbReference type="PROSITE" id="PS50011">
    <property type="entry name" value="PROTEIN_KINASE_DOM"/>
    <property type="match status" value="1"/>
</dbReference>
<evidence type="ECO:0000256" key="1">
    <source>
        <dbReference type="ARBA" id="ARBA00004202"/>
    </source>
</evidence>
<dbReference type="OMA" id="CREGNAM"/>